<evidence type="ECO:0000313" key="2">
    <source>
        <dbReference type="Proteomes" id="UP001365128"/>
    </source>
</evidence>
<sequence>MLLASKVCDDSIVLSLFHAFLTFLWPCCCRFPKERPDSGLAVKSVWLRRVTWGLTEHLDRGCRALRALKI</sequence>
<gene>
    <name evidence="1" type="ORF">IWX46DRAFT_612843</name>
</gene>
<reference evidence="1 2" key="1">
    <citation type="submission" date="2024-04" db="EMBL/GenBank/DDBJ databases">
        <title>Phyllosticta paracitricarpa is synonymous to the EU quarantine fungus P. citricarpa based on phylogenomic analyses.</title>
        <authorList>
            <consortium name="Lawrence Berkeley National Laboratory"/>
            <person name="Van Ingen-Buijs V.A."/>
            <person name="Van Westerhoven A.C."/>
            <person name="Haridas S."/>
            <person name="Skiadas P."/>
            <person name="Martin F."/>
            <person name="Groenewald J.Z."/>
            <person name="Crous P.W."/>
            <person name="Seidl M.F."/>
        </authorList>
    </citation>
    <scope>NUCLEOTIDE SEQUENCE [LARGE SCALE GENOMIC DNA]</scope>
    <source>
        <strain evidence="1 2">CBS 122670</strain>
    </source>
</reference>
<comment type="caution">
    <text evidence="1">The sequence shown here is derived from an EMBL/GenBank/DDBJ whole genome shotgun (WGS) entry which is preliminary data.</text>
</comment>
<dbReference type="EMBL" id="JBBPDW010000044">
    <property type="protein sequence ID" value="KAK7533711.1"/>
    <property type="molecule type" value="Genomic_DNA"/>
</dbReference>
<protein>
    <recommendedName>
        <fullName evidence="3">Secreted protein</fullName>
    </recommendedName>
</protein>
<proteinExistence type="predicted"/>
<organism evidence="1 2">
    <name type="scientific">Phyllosticta citricarpa</name>
    <dbReference type="NCBI Taxonomy" id="55181"/>
    <lineage>
        <taxon>Eukaryota</taxon>
        <taxon>Fungi</taxon>
        <taxon>Dikarya</taxon>
        <taxon>Ascomycota</taxon>
        <taxon>Pezizomycotina</taxon>
        <taxon>Dothideomycetes</taxon>
        <taxon>Dothideomycetes incertae sedis</taxon>
        <taxon>Botryosphaeriales</taxon>
        <taxon>Phyllostictaceae</taxon>
        <taxon>Phyllosticta</taxon>
    </lineage>
</organism>
<keyword evidence="2" id="KW-1185">Reference proteome</keyword>
<evidence type="ECO:0008006" key="3">
    <source>
        <dbReference type="Google" id="ProtNLM"/>
    </source>
</evidence>
<name>A0ABR1LEP6_9PEZI</name>
<evidence type="ECO:0000313" key="1">
    <source>
        <dbReference type="EMBL" id="KAK7533711.1"/>
    </source>
</evidence>
<accession>A0ABR1LEP6</accession>
<dbReference type="Proteomes" id="UP001365128">
    <property type="component" value="Unassembled WGS sequence"/>
</dbReference>